<evidence type="ECO:0000313" key="4">
    <source>
        <dbReference type="Proteomes" id="UP000394068"/>
    </source>
</evidence>
<reference evidence="3 4" key="1">
    <citation type="submission" date="2019-05" db="EMBL/GenBank/DDBJ databases">
        <authorList>
            <consortium name="Pathogen Informatics"/>
        </authorList>
    </citation>
    <scope>NUCLEOTIDE SEQUENCE [LARGE SCALE GENOMIC DNA]</scope>
    <source>
        <strain evidence="2 3">NCTC5385</strain>
        <strain evidence="1 4">NCTC5386</strain>
    </source>
</reference>
<dbReference type="Proteomes" id="UP000394068">
    <property type="component" value="Unassembled WGS sequence"/>
</dbReference>
<accession>A0A4U9Y316</accession>
<evidence type="ECO:0000313" key="1">
    <source>
        <dbReference type="EMBL" id="VTS13489.1"/>
    </source>
</evidence>
<dbReference type="AlphaFoldDB" id="A0A4U9Y316"/>
<protein>
    <submittedName>
        <fullName evidence="2">Uncharacterized protein</fullName>
    </submittedName>
</protein>
<evidence type="ECO:0000313" key="2">
    <source>
        <dbReference type="EMBL" id="VTS19965.1"/>
    </source>
</evidence>
<dbReference type="RefSeq" id="WP_077322814.1">
    <property type="nucleotide sequence ID" value="NZ_CABEHT010000001.1"/>
</dbReference>
<dbReference type="EMBL" id="LR594035">
    <property type="protein sequence ID" value="VTS19965.1"/>
    <property type="molecule type" value="Genomic_DNA"/>
</dbReference>
<sequence length="78" mass="9574">MKLYILEFFKFDYEDSYTHILGVYDNLDDALEFIDSKDYRYCKKIFDDDLEQYEKEDRTITIIERDLNKDYSISSVEE</sequence>
<dbReference type="EMBL" id="CABEHT010000001">
    <property type="protein sequence ID" value="VTS13489.1"/>
    <property type="molecule type" value="Genomic_DNA"/>
</dbReference>
<gene>
    <name evidence="2" type="ORF">NCTC5385_00886</name>
    <name evidence="1" type="ORF">NCTC5386_00994</name>
</gene>
<dbReference type="Proteomes" id="UP000304914">
    <property type="component" value="Chromosome"/>
</dbReference>
<proteinExistence type="predicted"/>
<organism evidence="2 3">
    <name type="scientific">Streptococcus pseudoporcinus</name>
    <dbReference type="NCBI Taxonomy" id="361101"/>
    <lineage>
        <taxon>Bacteria</taxon>
        <taxon>Bacillati</taxon>
        <taxon>Bacillota</taxon>
        <taxon>Bacilli</taxon>
        <taxon>Lactobacillales</taxon>
        <taxon>Streptococcaceae</taxon>
        <taxon>Streptococcus</taxon>
    </lineage>
</organism>
<evidence type="ECO:0000313" key="3">
    <source>
        <dbReference type="Proteomes" id="UP000304914"/>
    </source>
</evidence>
<name>A0A4U9Y316_9STRE</name>